<dbReference type="GO" id="GO:0046983">
    <property type="term" value="F:protein dimerization activity"/>
    <property type="evidence" value="ECO:0007669"/>
    <property type="project" value="InterPro"/>
</dbReference>
<evidence type="ECO:0000259" key="4">
    <source>
        <dbReference type="Pfam" id="PF02518"/>
    </source>
</evidence>
<evidence type="ECO:0000259" key="5">
    <source>
        <dbReference type="Pfam" id="PF07730"/>
    </source>
</evidence>
<dbReference type="Gene3D" id="3.30.565.10">
    <property type="entry name" value="Histidine kinase-like ATPase, C-terminal domain"/>
    <property type="match status" value="1"/>
</dbReference>
<dbReference type="GO" id="GO:0000155">
    <property type="term" value="F:phosphorelay sensor kinase activity"/>
    <property type="evidence" value="ECO:0007669"/>
    <property type="project" value="InterPro"/>
</dbReference>
<sequence>MSALKATTAAEAHLEAITAAEAHLDPTVAQGHRAHDPGRYGSTGVAYSGHMHRATEQTSGSFPVPMPSDEVARVVDAVHGLPGWASPGTQAEALVRALGGCLDAAVVTIALRLPLSADRDADPPGEQVVQEYWWTAAGTEAAISVTGTAPIRLYDGEQVTADLVVEPPAAAERLRRWPELEAVIRLLVDDIQAQLVTSSAERLIAQNAVLVADARLRAAGEMERQRYQLERDLHDGAQHHMVALQMSLAMVEHQQEAGNAAEAGRHLDRLRELLASTEEVLHTTATGLLALPLAEHGLVAALTARLGPLETVALDIDPLTTGRRYPSDVEATIYLTCLEAISNAHKHAPGARVTLTLRTTARGLSFEVADTGPGFDTGGRMPLHYLADRLRSVGGTLTVRSSPGSGTRVAGFVTI</sequence>
<dbReference type="SUPFAM" id="SSF55874">
    <property type="entry name" value="ATPase domain of HSP90 chaperone/DNA topoisomerase II/histidine kinase"/>
    <property type="match status" value="1"/>
</dbReference>
<organism evidence="6 7">
    <name type="scientific">Micromonospora polyrhachis</name>
    <dbReference type="NCBI Taxonomy" id="1282883"/>
    <lineage>
        <taxon>Bacteria</taxon>
        <taxon>Bacillati</taxon>
        <taxon>Actinomycetota</taxon>
        <taxon>Actinomycetes</taxon>
        <taxon>Micromonosporales</taxon>
        <taxon>Micromonosporaceae</taxon>
        <taxon>Micromonospora</taxon>
    </lineage>
</organism>
<evidence type="ECO:0000256" key="1">
    <source>
        <dbReference type="ARBA" id="ARBA00022679"/>
    </source>
</evidence>
<dbReference type="GO" id="GO:0016020">
    <property type="term" value="C:membrane"/>
    <property type="evidence" value="ECO:0007669"/>
    <property type="project" value="InterPro"/>
</dbReference>
<evidence type="ECO:0000256" key="3">
    <source>
        <dbReference type="ARBA" id="ARBA00023012"/>
    </source>
</evidence>
<dbReference type="Pfam" id="PF02518">
    <property type="entry name" value="HATPase_c"/>
    <property type="match status" value="1"/>
</dbReference>
<keyword evidence="3" id="KW-0902">Two-component regulatory system</keyword>
<proteinExistence type="predicted"/>
<evidence type="ECO:0000256" key="2">
    <source>
        <dbReference type="ARBA" id="ARBA00022777"/>
    </source>
</evidence>
<dbReference type="InterPro" id="IPR036890">
    <property type="entry name" value="HATPase_C_sf"/>
</dbReference>
<gene>
    <name evidence="6" type="ORF">FHR38_000170</name>
</gene>
<dbReference type="InterPro" id="IPR011712">
    <property type="entry name" value="Sig_transdc_His_kin_sub3_dim/P"/>
</dbReference>
<feature type="domain" description="Histidine kinase/HSP90-like ATPase" evidence="4">
    <location>
        <begin position="330"/>
        <end position="409"/>
    </location>
</feature>
<dbReference type="RefSeq" id="WP_184531901.1">
    <property type="nucleotide sequence ID" value="NZ_JACHJW010000001.1"/>
</dbReference>
<dbReference type="Proteomes" id="UP000578819">
    <property type="component" value="Unassembled WGS sequence"/>
</dbReference>
<protein>
    <submittedName>
        <fullName evidence="6">Signal transduction histidine kinase</fullName>
    </submittedName>
</protein>
<comment type="caution">
    <text evidence="6">The sequence shown here is derived from an EMBL/GenBank/DDBJ whole genome shotgun (WGS) entry which is preliminary data.</text>
</comment>
<dbReference type="PANTHER" id="PTHR24421">
    <property type="entry name" value="NITRATE/NITRITE SENSOR PROTEIN NARX-RELATED"/>
    <property type="match status" value="1"/>
</dbReference>
<evidence type="ECO:0000313" key="7">
    <source>
        <dbReference type="Proteomes" id="UP000578819"/>
    </source>
</evidence>
<feature type="domain" description="Signal transduction histidine kinase subgroup 3 dimerisation and phosphoacceptor" evidence="5">
    <location>
        <begin position="226"/>
        <end position="281"/>
    </location>
</feature>
<dbReference type="InterPro" id="IPR003594">
    <property type="entry name" value="HATPase_dom"/>
</dbReference>
<keyword evidence="1" id="KW-0808">Transferase</keyword>
<dbReference type="Pfam" id="PF07730">
    <property type="entry name" value="HisKA_3"/>
    <property type="match status" value="1"/>
</dbReference>
<dbReference type="InterPro" id="IPR050482">
    <property type="entry name" value="Sensor_HK_TwoCompSys"/>
</dbReference>
<accession>A0A7W7SKG1</accession>
<reference evidence="6 7" key="1">
    <citation type="submission" date="2020-08" db="EMBL/GenBank/DDBJ databases">
        <title>Sequencing the genomes of 1000 actinobacteria strains.</title>
        <authorList>
            <person name="Klenk H.-P."/>
        </authorList>
    </citation>
    <scope>NUCLEOTIDE SEQUENCE [LARGE SCALE GENOMIC DNA]</scope>
    <source>
        <strain evidence="6 7">DSM 45886</strain>
    </source>
</reference>
<dbReference type="EMBL" id="JACHJW010000001">
    <property type="protein sequence ID" value="MBB4956437.1"/>
    <property type="molecule type" value="Genomic_DNA"/>
</dbReference>
<name>A0A7W7SKG1_9ACTN</name>
<dbReference type="AlphaFoldDB" id="A0A7W7SKG1"/>
<keyword evidence="2 6" id="KW-0418">Kinase</keyword>
<dbReference type="CDD" id="cd16917">
    <property type="entry name" value="HATPase_UhpB-NarQ-NarX-like"/>
    <property type="match status" value="1"/>
</dbReference>
<keyword evidence="7" id="KW-1185">Reference proteome</keyword>
<evidence type="ECO:0000313" key="6">
    <source>
        <dbReference type="EMBL" id="MBB4956437.1"/>
    </source>
</evidence>